<proteinExistence type="predicted"/>
<dbReference type="AlphaFoldDB" id="A0A3M6U543"/>
<reference evidence="1 2" key="1">
    <citation type="journal article" date="2018" name="Sci. Rep.">
        <title>Comparative analysis of the Pocillopora damicornis genome highlights role of immune system in coral evolution.</title>
        <authorList>
            <person name="Cunning R."/>
            <person name="Bay R.A."/>
            <person name="Gillette P."/>
            <person name="Baker A.C."/>
            <person name="Traylor-Knowles N."/>
        </authorList>
    </citation>
    <scope>NUCLEOTIDE SEQUENCE [LARGE SCALE GENOMIC DNA]</scope>
    <source>
        <strain evidence="1">RSMAS</strain>
        <tissue evidence="1">Whole animal</tissue>
    </source>
</reference>
<evidence type="ECO:0000313" key="2">
    <source>
        <dbReference type="Proteomes" id="UP000275408"/>
    </source>
</evidence>
<name>A0A3M6U543_POCDA</name>
<gene>
    <name evidence="1" type="ORF">pdam_00024783</name>
</gene>
<dbReference type="EMBL" id="RCHS01002249">
    <property type="protein sequence ID" value="RMX48568.1"/>
    <property type="molecule type" value="Genomic_DNA"/>
</dbReference>
<keyword evidence="2" id="KW-1185">Reference proteome</keyword>
<protein>
    <submittedName>
        <fullName evidence="1">Uncharacterized protein</fullName>
    </submittedName>
</protein>
<sequence>MLLYLAKHGCEIKRNCLTTCQQMGMLYRVSPPCSHKRITPIPKVDQPKSEEHFRPISILPTLSKVFEKLVALQMSTFCESESVLRDTIPYFRKGQSTNTVLMDADDPTIYSSCPAPALQRCAQELNSTLNTVSSGLITPI</sequence>
<evidence type="ECO:0000313" key="1">
    <source>
        <dbReference type="EMBL" id="RMX48568.1"/>
    </source>
</evidence>
<dbReference type="Proteomes" id="UP000275408">
    <property type="component" value="Unassembled WGS sequence"/>
</dbReference>
<comment type="caution">
    <text evidence="1">The sequence shown here is derived from an EMBL/GenBank/DDBJ whole genome shotgun (WGS) entry which is preliminary data.</text>
</comment>
<organism evidence="1 2">
    <name type="scientific">Pocillopora damicornis</name>
    <name type="common">Cauliflower coral</name>
    <name type="synonym">Millepora damicornis</name>
    <dbReference type="NCBI Taxonomy" id="46731"/>
    <lineage>
        <taxon>Eukaryota</taxon>
        <taxon>Metazoa</taxon>
        <taxon>Cnidaria</taxon>
        <taxon>Anthozoa</taxon>
        <taxon>Hexacorallia</taxon>
        <taxon>Scleractinia</taxon>
        <taxon>Astrocoeniina</taxon>
        <taxon>Pocilloporidae</taxon>
        <taxon>Pocillopora</taxon>
    </lineage>
</organism>
<accession>A0A3M6U543</accession>